<feature type="region of interest" description="Disordered" evidence="4">
    <location>
        <begin position="1183"/>
        <end position="1204"/>
    </location>
</feature>
<dbReference type="InterPro" id="IPR050657">
    <property type="entry name" value="Ankyrin_repeat_domain"/>
</dbReference>
<feature type="coiled-coil region" evidence="3">
    <location>
        <begin position="1595"/>
        <end position="1622"/>
    </location>
</feature>
<feature type="region of interest" description="Disordered" evidence="4">
    <location>
        <begin position="261"/>
        <end position="293"/>
    </location>
</feature>
<reference evidence="6 7" key="1">
    <citation type="submission" date="2014-03" db="EMBL/GenBank/DDBJ databases">
        <authorList>
            <person name="Warren W."/>
            <person name="Wilson R.K."/>
        </authorList>
    </citation>
    <scope>NUCLEOTIDE SEQUENCE</scope>
</reference>
<reference evidence="6" key="3">
    <citation type="submission" date="2025-09" db="UniProtKB">
        <authorList>
            <consortium name="Ensembl"/>
        </authorList>
    </citation>
    <scope>IDENTIFICATION</scope>
</reference>
<dbReference type="InterPro" id="IPR036691">
    <property type="entry name" value="Endo/exonu/phosph_ase_sf"/>
</dbReference>
<dbReference type="Pfam" id="PF12796">
    <property type="entry name" value="Ank_2"/>
    <property type="match status" value="1"/>
</dbReference>
<dbReference type="InterPro" id="IPR002110">
    <property type="entry name" value="Ankyrin_rpt"/>
</dbReference>
<dbReference type="jPOST" id="A0A0D9RVP5"/>
<feature type="coiled-coil region" evidence="3">
    <location>
        <begin position="1419"/>
        <end position="1488"/>
    </location>
</feature>
<dbReference type="EMBL" id="AQIB01144232">
    <property type="status" value="NOT_ANNOTATED_CDS"/>
    <property type="molecule type" value="Genomic_DNA"/>
</dbReference>
<feature type="repeat" description="ANK" evidence="2">
    <location>
        <begin position="164"/>
        <end position="196"/>
    </location>
</feature>
<feature type="region of interest" description="Disordered" evidence="4">
    <location>
        <begin position="750"/>
        <end position="773"/>
    </location>
</feature>
<keyword evidence="1 3" id="KW-0175">Coiled coil</keyword>
<feature type="compositionally biased region" description="Polar residues" evidence="4">
    <location>
        <begin position="265"/>
        <end position="275"/>
    </location>
</feature>
<dbReference type="Proteomes" id="UP000029965">
    <property type="component" value="Chromosome 14"/>
</dbReference>
<evidence type="ECO:0000256" key="3">
    <source>
        <dbReference type="SAM" id="Coils"/>
    </source>
</evidence>
<evidence type="ECO:0000256" key="4">
    <source>
        <dbReference type="SAM" id="MobiDB-lite"/>
    </source>
</evidence>
<feature type="compositionally biased region" description="Polar residues" evidence="4">
    <location>
        <begin position="1033"/>
        <end position="1048"/>
    </location>
</feature>
<dbReference type="Gene3D" id="3.60.10.10">
    <property type="entry name" value="Endonuclease/exonuclease/phosphatase"/>
    <property type="match status" value="1"/>
</dbReference>
<dbReference type="InterPro" id="IPR039497">
    <property type="entry name" value="CC144C-like_CC_dom"/>
</dbReference>
<dbReference type="OMA" id="CERRIVK"/>
<feature type="coiled-coil region" evidence="3">
    <location>
        <begin position="1669"/>
        <end position="1875"/>
    </location>
</feature>
<dbReference type="PROSITE" id="PS50297">
    <property type="entry name" value="ANK_REP_REGION"/>
    <property type="match status" value="2"/>
</dbReference>
<dbReference type="EMBL" id="AQIB01144230">
    <property type="status" value="NOT_ANNOTATED_CDS"/>
    <property type="molecule type" value="Genomic_DNA"/>
</dbReference>
<dbReference type="eggNOG" id="KOG0504">
    <property type="taxonomic scope" value="Eukaryota"/>
</dbReference>
<proteinExistence type="predicted"/>
<dbReference type="PROSITE" id="PS50088">
    <property type="entry name" value="ANK_REPEAT"/>
    <property type="match status" value="4"/>
</dbReference>
<feature type="region of interest" description="Disordered" evidence="4">
    <location>
        <begin position="510"/>
        <end position="566"/>
    </location>
</feature>
<feature type="compositionally biased region" description="Polar residues" evidence="4">
    <location>
        <begin position="750"/>
        <end position="768"/>
    </location>
</feature>
<feature type="region of interest" description="Disordered" evidence="4">
    <location>
        <begin position="1033"/>
        <end position="1057"/>
    </location>
</feature>
<feature type="repeat" description="ANK" evidence="2">
    <location>
        <begin position="65"/>
        <end position="97"/>
    </location>
</feature>
<feature type="domain" description="CCDC144C-like coiled-coil" evidence="5">
    <location>
        <begin position="1515"/>
        <end position="1874"/>
    </location>
</feature>
<dbReference type="Ensembl" id="ENSCSAT00000014720.1">
    <property type="protein sequence ID" value="ENSCSAP00000012684.1"/>
    <property type="gene ID" value="ENSCSAG00000016662.1"/>
</dbReference>
<dbReference type="PANTHER" id="PTHR24147">
    <property type="entry name" value="ANKYRIN REPEAT DOMAIN 36-RELATED"/>
    <property type="match status" value="1"/>
</dbReference>
<sequence length="1937" mass="219326">MFDGYKPERWPILRERLCSDGFSFPEYCIKLSHLRRIHRAVFHGRLEKLKYLLLTRSDPNKRDKKERTALHLACATGQPGMVSLLVSARCELNLYDREYRTPLIKAVQLRQEACATILLKNGADPNIMDFFGRSALHYAVYNEDTSMIETLLAYGTDIEGCSEHECQPLLLAVSRAKVNMVEFLLKKNANVNAVNYLNRSALILAVTLGEKDIVILLLKQHNIDVFSRDVCGKTAEDYAIETQNKVIFGLVSEYKRGKTSEELPINSNPVSSQKQPALKATSEKKDSVSNIATETKDGEISGTVSTPKKEGVGLVNTVEEDEHDWNGAICTQDEDFSSILSLGCLECLCRSLGRPDNIAQPVTEDEFALKSAIISKLYILNRKIISLKSLEDVLPPVEDCFDRSLYIPDNVAQPVTKNEFDLEPENVSAFSFTSVSIVKILSYSFLFSECWVLIDRHGVFEDINVDLLNNEEKSLSATGEKANVSPEQTPLFTHTVEDRDHISTRFLGSMDSLTSSEGSSERPPLSTLTPEEADPSSKVAIRRKDSPPPGKVSSEKQPACKVTSDQNDSILNIATEIKDGQKSGTVSSEKQPALKATSEKNDSVSNIATEIEEGPTSGTVSSQKQKGREVYIQLKCHCNCVSSQLSGKLKSMIFSVSSQKQPVLKVTSDEKDSVSNTATEIKDGQESAIVSSQKQPALKATSDKEDSVSNIATEIKDAQISGTVSSQKQPVVKVTSDEKDSVSNIATEIKDGQQSGTVSSQKQPTLKATSDKEDSVSNIATKIKDAQISGTVSFPSNSQAPQLQATQGSGTHLRRQSVCSQMSNSVLGEPLLSSKLSDRYCLSRLPLARKGNSQTPCTSWGTVNGTCSYLVILRKRSIQQEQLTILNIYAPNTRAPRFIKQVLRNLQRDLDSHTMVMGDFNTSLSTLDQRDRKKKQERSKIDTLASQLKELEKQEQTPSKPSRRQEITKISSELKEIETQKTLINESRSWFFEEINKLDRPLARLIKKKKWAKTESIPFENWHKTRMPCLTTPVQHSVGSSGQGNQAGERNKGKNQYRETGLTAQELEKTTLKFIWNQKRAHIAKTIPSQKKPKTIKTLEGKLGNTIQDIGMSKDFMTKAPKAMATKAEIDKWDLIKYYGTMKNDELMSFVGTLSSQKPLAWKATSDRKDSLLNIATEIKDGQQSGTVSSQKQPALKATSDKEDSVSNIATEVKDGQQSGTGNFAKHIMSCSVKIEKNFSSPNKSFSVSPQKQSSWKVIFKKKVPVLNIATRIMAGRKSGTEYPENLPTLKATIENKDSVLNTATKMKGVQTSTPAEQDLGMASQGKQKRLEDYENNQPRVKNQIHSRDDLDDIIQSSQIASEDDSLCSNCKNVILLIDQHEMKCKDCIHLSKIKNTFCFCKRSIKLKDNHCERRIVKIQKMKNKVSVLRKRLSEKEEIKSCLEHEKLECKQELCSVRFAILQEKEKRRNVEELHQKVREKLRTTEEQYRIEADVTEVKLALKSLEMELKSVGKNSNQISDTDKKEEDLLHENHLMEDEIATLRLEIDTIKNQNLEKKYLKDFEIMKRKHEDLQETLKRNGETLAKTIADYSVQLTALTDENATLRSKLEKETQSRQRLETETESYHCRLNAALSDHDQSHSLERDQELGFQGTVDKWCHLQENSNSCVLTLSQQLSKAESKFRVLETELHYTREALKEKSLVFEHVQRELNQKQCQMKNIEKMYKNEYDKMEKCIEKQERFCQLQKQTMLIQQQLDDARNKADNQEKAILTIQARCDARVQNFQAECRKHRLLLQEDTKRLVKELNHLKEKERQNEKEKAEREVVVRQLQQKRNDVLNKQSSTKALLDASSRHCVHLENEIQDSRKILDQIRSRFPEIQDQLTATIRCTKEMEGHVHKLEVENAMIRKTIKKQDDEIEQLEKILQRSSLMQPVFRK</sequence>
<evidence type="ECO:0000313" key="6">
    <source>
        <dbReference type="Ensembl" id="ENSCSAP00000012684.1"/>
    </source>
</evidence>
<feature type="compositionally biased region" description="Polar residues" evidence="4">
    <location>
        <begin position="1183"/>
        <end position="1193"/>
    </location>
</feature>
<name>A0A0D9RVP5_CHLSB</name>
<reference evidence="6" key="2">
    <citation type="submission" date="2025-08" db="UniProtKB">
        <authorList>
            <consortium name="Ensembl"/>
        </authorList>
    </citation>
    <scope>IDENTIFICATION</scope>
</reference>
<dbReference type="PANTHER" id="PTHR24147:SF50">
    <property type="entry name" value="ANKYRIN REPEAT DOMAIN-CONTAINING PROTEIN 36A-RELATED"/>
    <property type="match status" value="1"/>
</dbReference>
<dbReference type="GeneTree" id="ENSGT00940000163264"/>
<dbReference type="STRING" id="60711.ENSCSAP00000012684"/>
<feature type="coiled-coil region" evidence="3">
    <location>
        <begin position="1904"/>
        <end position="1931"/>
    </location>
</feature>
<dbReference type="EMBL" id="AQIB01144231">
    <property type="status" value="NOT_ANNOTATED_CDS"/>
    <property type="molecule type" value="Genomic_DNA"/>
</dbReference>
<dbReference type="Pfam" id="PF14915">
    <property type="entry name" value="CCDC144C"/>
    <property type="match status" value="1"/>
</dbReference>
<accession>A0A0D9RVP5</accession>
<dbReference type="Gene3D" id="1.25.40.20">
    <property type="entry name" value="Ankyrin repeat-containing domain"/>
    <property type="match status" value="1"/>
</dbReference>
<protein>
    <recommendedName>
        <fullName evidence="5">CCDC144C-like coiled-coil domain-containing protein</fullName>
    </recommendedName>
</protein>
<evidence type="ECO:0000259" key="5">
    <source>
        <dbReference type="Pfam" id="PF14915"/>
    </source>
</evidence>
<dbReference type="EMBL" id="AQIB01144233">
    <property type="status" value="NOT_ANNOTATED_CDS"/>
    <property type="molecule type" value="Genomic_DNA"/>
</dbReference>
<evidence type="ECO:0000313" key="7">
    <source>
        <dbReference type="Proteomes" id="UP000029965"/>
    </source>
</evidence>
<dbReference type="EMBL" id="AQIB01144229">
    <property type="status" value="NOT_ANNOTATED_CDS"/>
    <property type="molecule type" value="Genomic_DNA"/>
</dbReference>
<dbReference type="SUPFAM" id="SSF56219">
    <property type="entry name" value="DNase I-like"/>
    <property type="match status" value="1"/>
</dbReference>
<evidence type="ECO:0000256" key="1">
    <source>
        <dbReference type="ARBA" id="ARBA00023054"/>
    </source>
</evidence>
<dbReference type="InterPro" id="IPR036770">
    <property type="entry name" value="Ankyrin_rpt-contain_sf"/>
</dbReference>
<keyword evidence="2" id="KW-0040">ANK repeat</keyword>
<dbReference type="Pfam" id="PF00023">
    <property type="entry name" value="Ank"/>
    <property type="match status" value="2"/>
</dbReference>
<organism evidence="6 7">
    <name type="scientific">Chlorocebus sabaeus</name>
    <name type="common">Green monkey</name>
    <name type="synonym">Simia sabaea</name>
    <dbReference type="NCBI Taxonomy" id="60711"/>
    <lineage>
        <taxon>Eukaryota</taxon>
        <taxon>Metazoa</taxon>
        <taxon>Chordata</taxon>
        <taxon>Craniata</taxon>
        <taxon>Vertebrata</taxon>
        <taxon>Euteleostomi</taxon>
        <taxon>Mammalia</taxon>
        <taxon>Eutheria</taxon>
        <taxon>Euarchontoglires</taxon>
        <taxon>Primates</taxon>
        <taxon>Haplorrhini</taxon>
        <taxon>Catarrhini</taxon>
        <taxon>Cercopithecidae</taxon>
        <taxon>Cercopithecinae</taxon>
        <taxon>Chlorocebus</taxon>
    </lineage>
</organism>
<evidence type="ECO:0000256" key="2">
    <source>
        <dbReference type="PROSITE-ProRule" id="PRU00023"/>
    </source>
</evidence>
<dbReference type="SUPFAM" id="SSF48403">
    <property type="entry name" value="Ankyrin repeat"/>
    <property type="match status" value="1"/>
</dbReference>
<dbReference type="SMART" id="SM00248">
    <property type="entry name" value="ANK"/>
    <property type="match status" value="6"/>
</dbReference>
<feature type="repeat" description="ANK" evidence="2">
    <location>
        <begin position="131"/>
        <end position="163"/>
    </location>
</feature>
<keyword evidence="7" id="KW-1185">Reference proteome</keyword>
<feature type="region of interest" description="Disordered" evidence="4">
    <location>
        <begin position="580"/>
        <end position="602"/>
    </location>
</feature>
<feature type="region of interest" description="Disordered" evidence="4">
    <location>
        <begin position="682"/>
        <end position="707"/>
    </location>
</feature>
<feature type="repeat" description="ANK" evidence="2">
    <location>
        <begin position="98"/>
        <end position="130"/>
    </location>
</feature>